<comment type="similarity">
    <text evidence="4">Belongs to the group II decarboxylase family. Sphingosine-1-phosphate lyase subfamily.</text>
</comment>
<dbReference type="Pfam" id="PF00282">
    <property type="entry name" value="Pyridoxal_deC"/>
    <property type="match status" value="1"/>
</dbReference>
<dbReference type="InterPro" id="IPR015422">
    <property type="entry name" value="PyrdxlP-dep_Trfase_small"/>
</dbReference>
<proteinExistence type="inferred from homology"/>
<evidence type="ECO:0000256" key="1">
    <source>
        <dbReference type="ARBA" id="ARBA00001933"/>
    </source>
</evidence>
<dbReference type="InterPro" id="IPR015421">
    <property type="entry name" value="PyrdxlP-dep_Trfase_major"/>
</dbReference>
<dbReference type="InterPro" id="IPR002129">
    <property type="entry name" value="PyrdxlP-dep_de-COase"/>
</dbReference>
<comment type="cofactor">
    <cofactor evidence="1">
        <name>pyridoxal 5'-phosphate</name>
        <dbReference type="ChEBI" id="CHEBI:597326"/>
    </cofactor>
</comment>
<name>A0ABP0JHE1_9DINO</name>
<dbReference type="PANTHER" id="PTHR42735:SF6">
    <property type="entry name" value="SPHINGOSINE-1-PHOSPHATE LYASE 1"/>
    <property type="match status" value="1"/>
</dbReference>
<evidence type="ECO:0000256" key="5">
    <source>
        <dbReference type="ARBA" id="ARBA00038965"/>
    </source>
</evidence>
<evidence type="ECO:0000313" key="8">
    <source>
        <dbReference type="Proteomes" id="UP001642484"/>
    </source>
</evidence>
<dbReference type="EMBL" id="CAXAMN010005391">
    <property type="protein sequence ID" value="CAK9013554.1"/>
    <property type="molecule type" value="Genomic_DNA"/>
</dbReference>
<evidence type="ECO:0000256" key="2">
    <source>
        <dbReference type="ARBA" id="ARBA00022898"/>
    </source>
</evidence>
<comment type="caution">
    <text evidence="7">The sequence shown here is derived from an EMBL/GenBank/DDBJ whole genome shotgun (WGS) entry which is preliminary data.</text>
</comment>
<dbReference type="Proteomes" id="UP001642484">
    <property type="component" value="Unassembled WGS sequence"/>
</dbReference>
<dbReference type="InterPro" id="IPR015424">
    <property type="entry name" value="PyrdxlP-dep_Trfase"/>
</dbReference>
<reference evidence="7 8" key="1">
    <citation type="submission" date="2024-02" db="EMBL/GenBank/DDBJ databases">
        <authorList>
            <person name="Chen Y."/>
            <person name="Shah S."/>
            <person name="Dougan E. K."/>
            <person name="Thang M."/>
            <person name="Chan C."/>
        </authorList>
    </citation>
    <scope>NUCLEOTIDE SEQUENCE [LARGE SCALE GENOMIC DNA]</scope>
</reference>
<gene>
    <name evidence="7" type="ORF">CCMP2556_LOCUS11330</name>
</gene>
<dbReference type="SUPFAM" id="SSF53383">
    <property type="entry name" value="PLP-dependent transferases"/>
    <property type="match status" value="1"/>
</dbReference>
<dbReference type="EC" id="4.1.2.27" evidence="5"/>
<keyword evidence="2" id="KW-0663">Pyridoxal phosphate</keyword>
<organism evidence="7 8">
    <name type="scientific">Durusdinium trenchii</name>
    <dbReference type="NCBI Taxonomy" id="1381693"/>
    <lineage>
        <taxon>Eukaryota</taxon>
        <taxon>Sar</taxon>
        <taxon>Alveolata</taxon>
        <taxon>Dinophyceae</taxon>
        <taxon>Suessiales</taxon>
        <taxon>Symbiodiniaceae</taxon>
        <taxon>Durusdinium</taxon>
    </lineage>
</organism>
<evidence type="ECO:0000256" key="4">
    <source>
        <dbReference type="ARBA" id="ARBA00038302"/>
    </source>
</evidence>
<dbReference type="Gene3D" id="6.10.140.2150">
    <property type="match status" value="1"/>
</dbReference>
<dbReference type="PANTHER" id="PTHR42735">
    <property type="match status" value="1"/>
</dbReference>
<keyword evidence="8" id="KW-1185">Reference proteome</keyword>
<dbReference type="InterPro" id="IPR050477">
    <property type="entry name" value="GrpII_AminoAcid_Decarb"/>
</dbReference>
<dbReference type="Gene3D" id="3.90.1150.10">
    <property type="entry name" value="Aspartate Aminotransferase, domain 1"/>
    <property type="match status" value="1"/>
</dbReference>
<evidence type="ECO:0000256" key="6">
    <source>
        <dbReference type="ARBA" id="ARBA00042568"/>
    </source>
</evidence>
<protein>
    <recommendedName>
        <fullName evidence="5">sphinganine-1-phosphate aldolase</fullName>
        <ecNumber evidence="5">4.1.2.27</ecNumber>
    </recommendedName>
    <alternativeName>
        <fullName evidence="6">Sphingosine-1-phosphate aldolase</fullName>
    </alternativeName>
</protein>
<sequence length="858" mass="95064">MLTVLLPRSFHQKSARVVWTVSGNAHVNSAWSVFCAALALHSLRVWSIEWWQIGFRGMIALALRHLIAVACGLPCLRNIVQREVRKELASVESKMHGQGDSQALVKLPQEAWSCSRIWQQIQRFQAAEASVYVGIAKKWAGIYHAPEGDLVNLQNKVWSLYNCSNTLYEGVFPSVRKFEAELISWILHMLHAGTSSCGLLTSGGTESVLLAALAYRELGHRRGIATPRILAANTCHPCIVKACHYFGLKLTKIPVHASSGFALTAAAVKSHITGDVICIYASAPSFPHGVIDQIEDLGQLASSHGIGLHVDNCLGGILLSFLDAQDLPTHQRWDFRAEGVTSISVDVHKYGNASKGVSVVCFRDPELRRLTYVPVTDGCEGLYVTPTMQGARGGAIIAQAWATMLSFGNHGYERFAAEIHRSHLRCQEIVNSIPGLFVLCKCHACIVPVGSKKYDIYAVASVLEEKGWNLATGQNPPYLGICIGERHSQILDEFEQDLRSAIAYLDENPGHKPTGAAAVYGAMSTTPTAILEEVVKRYVDMYQAIVRLDCVQGQEYAGHLVLNQKDAEKRGSEMGEENGLCCALNSLNLQLEDKKKKKPTKLTPEEHAQRKARFLYAMWCSDARLMYSVEAKQEEEGNPAALVMKIIKRYLQKGETVYETKTYAGGGHQATVKITALPDEWGSRMWAGHVCNTKQKAEQSAAEMALESIKQDAELMKESEKPKGMGKGEKGKGKGKGMLWGPWSFGWWNAKGSDLPRKPVSTEPITGEVVEWKDAFGWIKPDVTIDHKDAGRREGKIFVGKSDVPEALKMAAGVKVSFAVYEDMHRRDGKRCEERPQQRIHITHIINKYKYININKYI</sequence>
<evidence type="ECO:0000313" key="7">
    <source>
        <dbReference type="EMBL" id="CAK9013554.1"/>
    </source>
</evidence>
<evidence type="ECO:0000256" key="3">
    <source>
        <dbReference type="ARBA" id="ARBA00023239"/>
    </source>
</evidence>
<dbReference type="Gene3D" id="3.40.640.10">
    <property type="entry name" value="Type I PLP-dependent aspartate aminotransferase-like (Major domain)"/>
    <property type="match status" value="1"/>
</dbReference>
<keyword evidence="3" id="KW-0456">Lyase</keyword>
<dbReference type="Gene3D" id="3.30.160.20">
    <property type="match status" value="1"/>
</dbReference>
<accession>A0ABP0JHE1</accession>